<organism evidence="2">
    <name type="scientific">hydrothermal vent metagenome</name>
    <dbReference type="NCBI Taxonomy" id="652676"/>
    <lineage>
        <taxon>unclassified sequences</taxon>
        <taxon>metagenomes</taxon>
        <taxon>ecological metagenomes</taxon>
    </lineage>
</organism>
<evidence type="ECO:0000256" key="1">
    <source>
        <dbReference type="SAM" id="Phobius"/>
    </source>
</evidence>
<feature type="transmembrane region" description="Helical" evidence="1">
    <location>
        <begin position="17"/>
        <end position="33"/>
    </location>
</feature>
<protein>
    <recommendedName>
        <fullName evidence="3">Extracellular Matrix protein PelB</fullName>
    </recommendedName>
</protein>
<sequence length="350" mass="40966">MYDADKTPVVVISNKELLFLVAVFIFILIQLYPKNVLQKIIEDDHSDYALTMVYLQDLLKHDPNDAMLNLVYLKKRMEVRDINTSIPLANRLMQSKKEIIRNQATLLAFNAYMIQYFQTKNAHAKHKIYNKIRKLFYTIYVKKLYDDDAKQWYSNATFVQNDPARYFFLQQLLNKEPTNVAYLRDAYFLALKLGHKKDASRYMDALLVYDTKNPQQWAIAKYNALLSYKKYDEAQLVLEKNANRSLKIKKLLASFYLMRSMYVSASKTYLELSKDVTDKQKRDFYVKKAIQALQSGNLLNEAANLAHNYENEYLGDSKMRQFILKIYLAAGKLDLADAYSKRILQHGGLL</sequence>
<keyword evidence="1" id="KW-0472">Membrane</keyword>
<accession>A0A1W1BXZ2</accession>
<reference evidence="2" key="1">
    <citation type="submission" date="2016-10" db="EMBL/GenBank/DDBJ databases">
        <authorList>
            <person name="de Groot N.N."/>
        </authorList>
    </citation>
    <scope>NUCLEOTIDE SEQUENCE</scope>
</reference>
<keyword evidence="1" id="KW-0812">Transmembrane</keyword>
<name>A0A1W1BXZ2_9ZZZZ</name>
<keyword evidence="1" id="KW-1133">Transmembrane helix</keyword>
<dbReference type="EMBL" id="FPHK01000031">
    <property type="protein sequence ID" value="SFV58344.1"/>
    <property type="molecule type" value="Genomic_DNA"/>
</dbReference>
<dbReference type="AlphaFoldDB" id="A0A1W1BXZ2"/>
<evidence type="ECO:0008006" key="3">
    <source>
        <dbReference type="Google" id="ProtNLM"/>
    </source>
</evidence>
<gene>
    <name evidence="2" type="ORF">MNB_SM-6-692</name>
</gene>
<proteinExistence type="predicted"/>
<evidence type="ECO:0000313" key="2">
    <source>
        <dbReference type="EMBL" id="SFV58344.1"/>
    </source>
</evidence>